<dbReference type="Pfam" id="PF00005">
    <property type="entry name" value="ABC_tran"/>
    <property type="match status" value="1"/>
</dbReference>
<dbReference type="PROSITE" id="PS50893">
    <property type="entry name" value="ABC_TRANSPORTER_2"/>
    <property type="match status" value="1"/>
</dbReference>
<dbReference type="GO" id="GO:0016887">
    <property type="term" value="F:ATP hydrolysis activity"/>
    <property type="evidence" value="ECO:0007669"/>
    <property type="project" value="InterPro"/>
</dbReference>
<keyword evidence="5" id="KW-0029">Amino-acid transport</keyword>
<comment type="similarity">
    <text evidence="1">Belongs to the ABC transporter superfamily.</text>
</comment>
<keyword evidence="2" id="KW-0813">Transport</keyword>
<dbReference type="PANTHER" id="PTHR43820">
    <property type="entry name" value="HIGH-AFFINITY BRANCHED-CHAIN AMINO ACID TRANSPORT ATP-BINDING PROTEIN LIVF"/>
    <property type="match status" value="1"/>
</dbReference>
<dbReference type="SMART" id="SM00382">
    <property type="entry name" value="AAA"/>
    <property type="match status" value="1"/>
</dbReference>
<comment type="caution">
    <text evidence="7">The sequence shown here is derived from an EMBL/GenBank/DDBJ whole genome shotgun (WGS) entry which is preliminary data.</text>
</comment>
<dbReference type="InterPro" id="IPR027417">
    <property type="entry name" value="P-loop_NTPase"/>
</dbReference>
<evidence type="ECO:0000256" key="2">
    <source>
        <dbReference type="ARBA" id="ARBA00022448"/>
    </source>
</evidence>
<dbReference type="SUPFAM" id="SSF52540">
    <property type="entry name" value="P-loop containing nucleoside triphosphate hydrolases"/>
    <property type="match status" value="1"/>
</dbReference>
<dbReference type="InterPro" id="IPR052156">
    <property type="entry name" value="BCAA_Transport_ATP-bd_LivF"/>
</dbReference>
<organism evidence="7 8">
    <name type="scientific">Candidatus Oscillibacter excrementigallinarum</name>
    <dbReference type="NCBI Taxonomy" id="2838716"/>
    <lineage>
        <taxon>Bacteria</taxon>
        <taxon>Bacillati</taxon>
        <taxon>Bacillota</taxon>
        <taxon>Clostridia</taxon>
        <taxon>Eubacteriales</taxon>
        <taxon>Oscillospiraceae</taxon>
        <taxon>Oscillibacter</taxon>
    </lineage>
</organism>
<dbReference type="PANTHER" id="PTHR43820:SF4">
    <property type="entry name" value="HIGH-AFFINITY BRANCHED-CHAIN AMINO ACID TRANSPORT ATP-BINDING PROTEIN LIVF"/>
    <property type="match status" value="1"/>
</dbReference>
<keyword evidence="3" id="KW-0547">Nucleotide-binding</keyword>
<dbReference type="GO" id="GO:0005524">
    <property type="term" value="F:ATP binding"/>
    <property type="evidence" value="ECO:0007669"/>
    <property type="project" value="UniProtKB-KW"/>
</dbReference>
<dbReference type="InterPro" id="IPR003593">
    <property type="entry name" value="AAA+_ATPase"/>
</dbReference>
<reference evidence="7" key="2">
    <citation type="submission" date="2021-04" db="EMBL/GenBank/DDBJ databases">
        <authorList>
            <person name="Gilroy R."/>
        </authorList>
    </citation>
    <scope>NUCLEOTIDE SEQUENCE</scope>
    <source>
        <strain evidence="7">ChiBcec18-1249</strain>
    </source>
</reference>
<evidence type="ECO:0000256" key="1">
    <source>
        <dbReference type="ARBA" id="ARBA00005417"/>
    </source>
</evidence>
<keyword evidence="4 7" id="KW-0067">ATP-binding</keyword>
<evidence type="ECO:0000259" key="6">
    <source>
        <dbReference type="PROSITE" id="PS50893"/>
    </source>
</evidence>
<name>A0A9D2LGR0_9FIRM</name>
<evidence type="ECO:0000313" key="8">
    <source>
        <dbReference type="Proteomes" id="UP000823824"/>
    </source>
</evidence>
<proteinExistence type="inferred from homology"/>
<dbReference type="InterPro" id="IPR003439">
    <property type="entry name" value="ABC_transporter-like_ATP-bd"/>
</dbReference>
<feature type="domain" description="ABC transporter" evidence="6">
    <location>
        <begin position="2"/>
        <end position="231"/>
    </location>
</feature>
<accession>A0A9D2LGR0</accession>
<sequence length="231" mass="25714">MLEVKHLNVAYGDTQVIWDLDLRVEEGEIVTLLGPNGAGKTTLLRTICGLVKPKSGQITFCGEDLLAIKPHKRPEHGLIMVPEGRKLFPKMTVEENLFIPAGKGKADTDTLDWIFQLMPRLAERRKQLAGTLSGGEQQMCAIARGIMGKPKLLMLDEPSLGLAPIVVEQVFDILLKLREKGITVFFVEQFVEQSLGISQRGYLLEDGRIVLEEDSRAMLGNDYIKQVYLGI</sequence>
<dbReference type="CDD" id="cd03224">
    <property type="entry name" value="ABC_TM1139_LivF_branched"/>
    <property type="match status" value="1"/>
</dbReference>
<evidence type="ECO:0000256" key="4">
    <source>
        <dbReference type="ARBA" id="ARBA00022840"/>
    </source>
</evidence>
<dbReference type="GO" id="GO:0015807">
    <property type="term" value="P:L-amino acid transport"/>
    <property type="evidence" value="ECO:0007669"/>
    <property type="project" value="TreeGrafter"/>
</dbReference>
<dbReference type="Gene3D" id="3.40.50.300">
    <property type="entry name" value="P-loop containing nucleotide triphosphate hydrolases"/>
    <property type="match status" value="1"/>
</dbReference>
<gene>
    <name evidence="7" type="ORF">H9787_01055</name>
</gene>
<dbReference type="EMBL" id="DWZJ01000008">
    <property type="protein sequence ID" value="HJB12281.1"/>
    <property type="molecule type" value="Genomic_DNA"/>
</dbReference>
<evidence type="ECO:0000256" key="3">
    <source>
        <dbReference type="ARBA" id="ARBA00022741"/>
    </source>
</evidence>
<dbReference type="AlphaFoldDB" id="A0A9D2LGR0"/>
<protein>
    <submittedName>
        <fullName evidence="7">ABC transporter ATP-binding protein</fullName>
    </submittedName>
</protein>
<dbReference type="GO" id="GO:0015658">
    <property type="term" value="F:branched-chain amino acid transmembrane transporter activity"/>
    <property type="evidence" value="ECO:0007669"/>
    <property type="project" value="TreeGrafter"/>
</dbReference>
<evidence type="ECO:0000313" key="7">
    <source>
        <dbReference type="EMBL" id="HJB12281.1"/>
    </source>
</evidence>
<reference evidence="7" key="1">
    <citation type="journal article" date="2021" name="PeerJ">
        <title>Extensive microbial diversity within the chicken gut microbiome revealed by metagenomics and culture.</title>
        <authorList>
            <person name="Gilroy R."/>
            <person name="Ravi A."/>
            <person name="Getino M."/>
            <person name="Pursley I."/>
            <person name="Horton D.L."/>
            <person name="Alikhan N.F."/>
            <person name="Baker D."/>
            <person name="Gharbi K."/>
            <person name="Hall N."/>
            <person name="Watson M."/>
            <person name="Adriaenssens E.M."/>
            <person name="Foster-Nyarko E."/>
            <person name="Jarju S."/>
            <person name="Secka A."/>
            <person name="Antonio M."/>
            <person name="Oren A."/>
            <person name="Chaudhuri R.R."/>
            <person name="La Ragione R."/>
            <person name="Hildebrand F."/>
            <person name="Pallen M.J."/>
        </authorList>
    </citation>
    <scope>NUCLEOTIDE SEQUENCE</scope>
    <source>
        <strain evidence="7">ChiBcec18-1249</strain>
    </source>
</reference>
<dbReference type="Proteomes" id="UP000823824">
    <property type="component" value="Unassembled WGS sequence"/>
</dbReference>
<evidence type="ECO:0000256" key="5">
    <source>
        <dbReference type="ARBA" id="ARBA00022970"/>
    </source>
</evidence>